<keyword evidence="5" id="KW-1185">Reference proteome</keyword>
<dbReference type="InterPro" id="IPR001633">
    <property type="entry name" value="EAL_dom"/>
</dbReference>
<dbReference type="CDD" id="cd01949">
    <property type="entry name" value="GGDEF"/>
    <property type="match status" value="1"/>
</dbReference>
<dbReference type="InterPro" id="IPR000160">
    <property type="entry name" value="GGDEF_dom"/>
</dbReference>
<dbReference type="SUPFAM" id="SSF55073">
    <property type="entry name" value="Nucleotide cyclase"/>
    <property type="match status" value="1"/>
</dbReference>
<dbReference type="RefSeq" id="WP_035516314.1">
    <property type="nucleotide sequence ID" value="NZ_KN234764.1"/>
</dbReference>
<dbReference type="CDD" id="cd01948">
    <property type="entry name" value="EAL"/>
    <property type="match status" value="1"/>
</dbReference>
<dbReference type="InterPro" id="IPR050706">
    <property type="entry name" value="Cyclic-di-GMP_PDE-like"/>
</dbReference>
<evidence type="ECO:0000313" key="4">
    <source>
        <dbReference type="EMBL" id="KGE04583.1"/>
    </source>
</evidence>
<sequence>MPQADQKEPTTAGEPAFTLSRLAAGAGVALLAAALGSLAAIRLSQHDGANTAGWLLPANASALLLTLSVAALFGAAWLNARARLLTLQSTLKTTLAERTAALEGALAEGAERERTLSELAFRDELTGLFSRQRIEQHYRELARSDDHQQPHGLVVINIRDFSDVNDSYGFATGDQLLKRVAGLLLGCCTPRDIVARFAADEFVVLMQWALSEADIAERLRQFRHALNGEVFLAGYALTLRTAIGAARFPDNGSHLDGLYQAARRAARRAGEKGGEAALLFDDRLDGVGEHRLENIETLRRAIADGSVSLHYQPIVELATMRISGAEGLARWQVDGDTLWSPARFLGLAVHSDQIHALNQRNLTQVIEQLEGWSNDPVFRTLYLSFNLSARDLLESDMYQQLLAFARAQPATARHLTVEIIESDVIDSLEPLASVTAGLRRAGMRVAIDDFGTGQSSLARLHELNVDLVKLDGSFIANLENNPKNRSLVHAVIDISHKLDARVIAEYVETPAQAALLRDMGCDYAQGNYFHGAMASTSFEALVAQLGGQPPRSMAAVPWPSRSPGR</sequence>
<dbReference type="Pfam" id="PF00990">
    <property type="entry name" value="GGDEF"/>
    <property type="match status" value="1"/>
</dbReference>
<gene>
    <name evidence="4" type="ORF">HRUBRA_00742</name>
</gene>
<dbReference type="STRING" id="1265313.HRUBRA_00742"/>
<dbReference type="GO" id="GO:0071111">
    <property type="term" value="F:cyclic-guanylate-specific phosphodiesterase activity"/>
    <property type="evidence" value="ECO:0007669"/>
    <property type="project" value="InterPro"/>
</dbReference>
<feature type="transmembrane region" description="Helical" evidence="1">
    <location>
        <begin position="53"/>
        <end position="78"/>
    </location>
</feature>
<dbReference type="Gene3D" id="3.20.20.450">
    <property type="entry name" value="EAL domain"/>
    <property type="match status" value="1"/>
</dbReference>
<dbReference type="EMBL" id="AUVB01000023">
    <property type="protein sequence ID" value="KGE04583.1"/>
    <property type="molecule type" value="Genomic_DNA"/>
</dbReference>
<accession>A0A095VU86</accession>
<dbReference type="SMART" id="SM00267">
    <property type="entry name" value="GGDEF"/>
    <property type="match status" value="1"/>
</dbReference>
<proteinExistence type="predicted"/>
<dbReference type="SUPFAM" id="SSF141868">
    <property type="entry name" value="EAL domain-like"/>
    <property type="match status" value="1"/>
</dbReference>
<keyword evidence="1" id="KW-0812">Transmembrane</keyword>
<dbReference type="Pfam" id="PF00563">
    <property type="entry name" value="EAL"/>
    <property type="match status" value="1"/>
</dbReference>
<dbReference type="Gene3D" id="3.30.70.270">
    <property type="match status" value="1"/>
</dbReference>
<dbReference type="InterPro" id="IPR035919">
    <property type="entry name" value="EAL_sf"/>
</dbReference>
<evidence type="ECO:0000259" key="2">
    <source>
        <dbReference type="PROSITE" id="PS50883"/>
    </source>
</evidence>
<dbReference type="PANTHER" id="PTHR33121">
    <property type="entry name" value="CYCLIC DI-GMP PHOSPHODIESTERASE PDEF"/>
    <property type="match status" value="1"/>
</dbReference>
<dbReference type="AlphaFoldDB" id="A0A095VU86"/>
<dbReference type="HOGENOM" id="CLU_000445_70_49_6"/>
<comment type="caution">
    <text evidence="4">The sequence shown here is derived from an EMBL/GenBank/DDBJ whole genome shotgun (WGS) entry which is preliminary data.</text>
</comment>
<dbReference type="SMART" id="SM00052">
    <property type="entry name" value="EAL"/>
    <property type="match status" value="1"/>
</dbReference>
<dbReference type="InterPro" id="IPR029787">
    <property type="entry name" value="Nucleotide_cyclase"/>
</dbReference>
<reference evidence="4 5" key="1">
    <citation type="journal article" date="2014" name="Genome Announc.">
        <title>Genome Sequence of Gammaproteobacterial Pseudohaliea rubra Type Strain DSM 19751, Isolated from Coastal Seawater of the Mediterranean Sea.</title>
        <authorList>
            <person name="Spring S."/>
            <person name="Fiebig A."/>
            <person name="Riedel T."/>
            <person name="Goker M."/>
            <person name="Klenk H.P."/>
        </authorList>
    </citation>
    <scope>NUCLEOTIDE SEQUENCE [LARGE SCALE GENOMIC DNA]</scope>
    <source>
        <strain evidence="4 5">DSM 19751</strain>
    </source>
</reference>
<dbReference type="PROSITE" id="PS50883">
    <property type="entry name" value="EAL"/>
    <property type="match status" value="1"/>
</dbReference>
<dbReference type="InterPro" id="IPR043128">
    <property type="entry name" value="Rev_trsase/Diguanyl_cyclase"/>
</dbReference>
<evidence type="ECO:0000256" key="1">
    <source>
        <dbReference type="SAM" id="Phobius"/>
    </source>
</evidence>
<name>A0A095VU86_9GAMM</name>
<keyword evidence="1" id="KW-1133">Transmembrane helix</keyword>
<dbReference type="eggNOG" id="COG5001">
    <property type="taxonomic scope" value="Bacteria"/>
</dbReference>
<feature type="domain" description="GGDEF" evidence="3">
    <location>
        <begin position="149"/>
        <end position="282"/>
    </location>
</feature>
<evidence type="ECO:0000313" key="5">
    <source>
        <dbReference type="Proteomes" id="UP000029640"/>
    </source>
</evidence>
<feature type="domain" description="EAL" evidence="2">
    <location>
        <begin position="291"/>
        <end position="546"/>
    </location>
</feature>
<evidence type="ECO:0000259" key="3">
    <source>
        <dbReference type="PROSITE" id="PS50887"/>
    </source>
</evidence>
<dbReference type="NCBIfam" id="TIGR00254">
    <property type="entry name" value="GGDEF"/>
    <property type="match status" value="1"/>
</dbReference>
<keyword evidence="1" id="KW-0472">Membrane</keyword>
<dbReference type="Proteomes" id="UP000029640">
    <property type="component" value="Unassembled WGS sequence"/>
</dbReference>
<dbReference type="PANTHER" id="PTHR33121:SF70">
    <property type="entry name" value="SIGNALING PROTEIN YKOW"/>
    <property type="match status" value="1"/>
</dbReference>
<organism evidence="4 5">
    <name type="scientific">Pseudohaliea rubra DSM 19751</name>
    <dbReference type="NCBI Taxonomy" id="1265313"/>
    <lineage>
        <taxon>Bacteria</taxon>
        <taxon>Pseudomonadati</taxon>
        <taxon>Pseudomonadota</taxon>
        <taxon>Gammaproteobacteria</taxon>
        <taxon>Cellvibrionales</taxon>
        <taxon>Halieaceae</taxon>
        <taxon>Pseudohaliea</taxon>
    </lineage>
</organism>
<dbReference type="PROSITE" id="PS50887">
    <property type="entry name" value="GGDEF"/>
    <property type="match status" value="1"/>
</dbReference>
<feature type="transmembrane region" description="Helical" evidence="1">
    <location>
        <begin position="22"/>
        <end position="41"/>
    </location>
</feature>
<protein>
    <submittedName>
        <fullName evidence="4">Uncharacterized protein</fullName>
    </submittedName>
</protein>